<dbReference type="GO" id="GO:0016616">
    <property type="term" value="F:oxidoreductase activity, acting on the CH-OH group of donors, NAD or NADP as acceptor"/>
    <property type="evidence" value="ECO:0007669"/>
    <property type="project" value="InterPro"/>
</dbReference>
<comment type="similarity">
    <text evidence="1 4">Belongs to the UDP-glucose/GDP-mannose dehydrogenase family.</text>
</comment>
<gene>
    <name evidence="6" type="ORF">DPM12_20790</name>
</gene>
<reference evidence="6 7" key="1">
    <citation type="submission" date="2018-06" db="EMBL/GenBank/DDBJ databases">
        <title>Phytoactinopolyspora halophila sp. nov., a novel halophilic actinomycete isolated from a saline soil in China.</title>
        <authorList>
            <person name="Tang S.-K."/>
        </authorList>
    </citation>
    <scope>NUCLEOTIDE SEQUENCE [LARGE SCALE GENOMIC DNA]</scope>
    <source>
        <strain evidence="6 7">YIM 96934</strain>
    </source>
</reference>
<dbReference type="NCBIfam" id="TIGR03026">
    <property type="entry name" value="NDP-sugDHase"/>
    <property type="match status" value="1"/>
</dbReference>
<dbReference type="RefSeq" id="WP_112260276.1">
    <property type="nucleotide sequence ID" value="NZ_QMIG01000040.1"/>
</dbReference>
<keyword evidence="3" id="KW-0520">NAD</keyword>
<evidence type="ECO:0000256" key="3">
    <source>
        <dbReference type="ARBA" id="ARBA00023027"/>
    </source>
</evidence>
<dbReference type="SMART" id="SM00984">
    <property type="entry name" value="UDPG_MGDP_dh_C"/>
    <property type="match status" value="1"/>
</dbReference>
<feature type="domain" description="UDP-glucose/GDP-mannose dehydrogenase C-terminal" evidence="5">
    <location>
        <begin position="330"/>
        <end position="430"/>
    </location>
</feature>
<dbReference type="OrthoDB" id="5193947at2"/>
<evidence type="ECO:0000313" key="7">
    <source>
        <dbReference type="Proteomes" id="UP000250462"/>
    </source>
</evidence>
<dbReference type="GO" id="GO:0016628">
    <property type="term" value="F:oxidoreductase activity, acting on the CH-CH group of donors, NAD or NADP as acceptor"/>
    <property type="evidence" value="ECO:0007669"/>
    <property type="project" value="InterPro"/>
</dbReference>
<dbReference type="GO" id="GO:0051287">
    <property type="term" value="F:NAD binding"/>
    <property type="evidence" value="ECO:0007669"/>
    <property type="project" value="InterPro"/>
</dbReference>
<dbReference type="EMBL" id="QMIG01000040">
    <property type="protein sequence ID" value="RAW09552.1"/>
    <property type="molecule type" value="Genomic_DNA"/>
</dbReference>
<dbReference type="InterPro" id="IPR036291">
    <property type="entry name" value="NAD(P)-bd_dom_sf"/>
</dbReference>
<dbReference type="InterPro" id="IPR028359">
    <property type="entry name" value="UDP_ManNAc/GlcNAc_DH"/>
</dbReference>
<dbReference type="InterPro" id="IPR014026">
    <property type="entry name" value="UDP-Glc/GDP-Man_DH_dimer"/>
</dbReference>
<dbReference type="InterPro" id="IPR001732">
    <property type="entry name" value="UDP-Glc/GDP-Man_DH_N"/>
</dbReference>
<proteinExistence type="inferred from homology"/>
<dbReference type="PIRSF" id="PIRSF000124">
    <property type="entry name" value="UDPglc_GDPman_dh"/>
    <property type="match status" value="1"/>
</dbReference>
<keyword evidence="2" id="KW-0560">Oxidoreductase</keyword>
<dbReference type="Gene3D" id="3.40.50.720">
    <property type="entry name" value="NAD(P)-binding Rossmann-like Domain"/>
    <property type="match status" value="2"/>
</dbReference>
<dbReference type="InterPro" id="IPR008927">
    <property type="entry name" value="6-PGluconate_DH-like_C_sf"/>
</dbReference>
<evidence type="ECO:0000313" key="6">
    <source>
        <dbReference type="EMBL" id="RAW09552.1"/>
    </source>
</evidence>
<dbReference type="Pfam" id="PF03720">
    <property type="entry name" value="UDPG_MGDP_dh_C"/>
    <property type="match status" value="1"/>
</dbReference>
<dbReference type="SUPFAM" id="SSF48179">
    <property type="entry name" value="6-phosphogluconate dehydrogenase C-terminal domain-like"/>
    <property type="match status" value="1"/>
</dbReference>
<dbReference type="SUPFAM" id="SSF51735">
    <property type="entry name" value="NAD(P)-binding Rossmann-fold domains"/>
    <property type="match status" value="1"/>
</dbReference>
<evidence type="ECO:0000256" key="1">
    <source>
        <dbReference type="ARBA" id="ARBA00006601"/>
    </source>
</evidence>
<dbReference type="InterPro" id="IPR036220">
    <property type="entry name" value="UDP-Glc/GDP-Man_DH_C_sf"/>
</dbReference>
<dbReference type="SUPFAM" id="SSF52413">
    <property type="entry name" value="UDP-glucose/GDP-mannose dehydrogenase C-terminal domain"/>
    <property type="match status" value="1"/>
</dbReference>
<accession>A0A329QEA3</accession>
<comment type="caution">
    <text evidence="6">The sequence shown here is derived from an EMBL/GenBank/DDBJ whole genome shotgun (WGS) entry which is preliminary data.</text>
</comment>
<dbReference type="GO" id="GO:0000271">
    <property type="term" value="P:polysaccharide biosynthetic process"/>
    <property type="evidence" value="ECO:0007669"/>
    <property type="project" value="InterPro"/>
</dbReference>
<sequence>MRFLSTYQPLKVAVIGLGYVGSCIAATLADRGVDIVGVDADTQLIKELNNDYCRFHEPELTRLLIGGIASGRIRAQSDYAEVGTADVVLMTVGTPIHDDGALADEQLRGACLELSRHLREGQLVMVKSTVPPGTTRSLVLPMLEHSGLVGGRHFGLAFAPERLAEGTALHELRTLPIVVGGLDADSARDAEEFWRRALDVETIRLNSLESAEIVKLANNWWIDLNVALANELAKFCALFEVDVMDVIAAANTITKGSGNVNILLPSVGVGGLCLTKDPWMVWRSAREHGLEIRTVSTSREVNSGMPEYTAQLVVDELANLGKDPAEATIAVLGLAFKNNTGDLRATPTQQTVAELAKVVAEVRIFDPLVDVGQAEETFGIRPSVTLHETVRDADCIAILALHREFENIDFTMLPVAMSCLIVDGRAHYSKEKIASLHEMGYRYRGVGR</sequence>
<dbReference type="Pfam" id="PF03721">
    <property type="entry name" value="UDPG_MGDP_dh_N"/>
    <property type="match status" value="1"/>
</dbReference>
<evidence type="ECO:0000256" key="2">
    <source>
        <dbReference type="ARBA" id="ARBA00023002"/>
    </source>
</evidence>
<keyword evidence="7" id="KW-1185">Reference proteome</keyword>
<dbReference type="Proteomes" id="UP000250462">
    <property type="component" value="Unassembled WGS sequence"/>
</dbReference>
<organism evidence="6 7">
    <name type="scientific">Phytoactinopolyspora halophila</name>
    <dbReference type="NCBI Taxonomy" id="1981511"/>
    <lineage>
        <taxon>Bacteria</taxon>
        <taxon>Bacillati</taxon>
        <taxon>Actinomycetota</taxon>
        <taxon>Actinomycetes</taxon>
        <taxon>Jiangellales</taxon>
        <taxon>Jiangellaceae</taxon>
        <taxon>Phytoactinopolyspora</taxon>
    </lineage>
</organism>
<evidence type="ECO:0000256" key="4">
    <source>
        <dbReference type="PIRNR" id="PIRNR000124"/>
    </source>
</evidence>
<dbReference type="PIRSF" id="PIRSF500136">
    <property type="entry name" value="UDP_ManNAc_DH"/>
    <property type="match status" value="1"/>
</dbReference>
<dbReference type="PANTHER" id="PTHR43491:SF2">
    <property type="entry name" value="UDP-N-ACETYL-D-MANNOSAMINE DEHYDROGENASE"/>
    <property type="match status" value="1"/>
</dbReference>
<dbReference type="InterPro" id="IPR014027">
    <property type="entry name" value="UDP-Glc/GDP-Man_DH_C"/>
</dbReference>
<dbReference type="PANTHER" id="PTHR43491">
    <property type="entry name" value="UDP-N-ACETYL-D-MANNOSAMINE DEHYDROGENASE"/>
    <property type="match status" value="1"/>
</dbReference>
<dbReference type="AlphaFoldDB" id="A0A329QEA3"/>
<name>A0A329QEA3_9ACTN</name>
<dbReference type="InterPro" id="IPR017476">
    <property type="entry name" value="UDP-Glc/GDP-Man"/>
</dbReference>
<dbReference type="Pfam" id="PF00984">
    <property type="entry name" value="UDPG_MGDP_dh"/>
    <property type="match status" value="1"/>
</dbReference>
<protein>
    <submittedName>
        <fullName evidence="6">Nucleotide sugar dehydrogenase</fullName>
    </submittedName>
</protein>
<evidence type="ECO:0000259" key="5">
    <source>
        <dbReference type="SMART" id="SM00984"/>
    </source>
</evidence>